<dbReference type="SUPFAM" id="SSF47384">
    <property type="entry name" value="Homodimeric domain of signal transducing histidine kinase"/>
    <property type="match status" value="1"/>
</dbReference>
<keyword evidence="4 7" id="KW-0418">Kinase</keyword>
<accession>A0AAE4FNM1</accession>
<dbReference type="Pfam" id="PF00512">
    <property type="entry name" value="HisKA"/>
    <property type="match status" value="1"/>
</dbReference>
<evidence type="ECO:0000259" key="6">
    <source>
        <dbReference type="PROSITE" id="PS50109"/>
    </source>
</evidence>
<dbReference type="PANTHER" id="PTHR43547:SF2">
    <property type="entry name" value="HYBRID SIGNAL TRANSDUCTION HISTIDINE KINASE C"/>
    <property type="match status" value="1"/>
</dbReference>
<dbReference type="Proteomes" id="UP001268256">
    <property type="component" value="Unassembled WGS sequence"/>
</dbReference>
<dbReference type="Gene3D" id="1.10.287.130">
    <property type="match status" value="1"/>
</dbReference>
<evidence type="ECO:0000313" key="8">
    <source>
        <dbReference type="Proteomes" id="UP001268256"/>
    </source>
</evidence>
<keyword evidence="8" id="KW-1185">Reference proteome</keyword>
<sequence length="479" mass="53601">MEQRFASLPPGLEFGYNPSEILFCPLRSRREAQATVVMNWFLSPPLDPDAKPVVRAGEDLSWQWSAAIQALEKLSILSWPVEEGFLLAGPAPIFAHPQLIPWVFAPLANYQACLPPTFATTAPEPITLIPISPADPLATHPFCLLLSPAWNLVLSFDGELGLNFSFDPADILQAWQQLELRLKMTAPHCLSVMADWLLAHPPQPPDYRLVTDFSQALLRELIPPQPRTLGELDLSSRAPDLSPGLETEEQQFLDIELLQALTHEVRTPLTTIQTLIQLLLKRADLPADVHHRLQAIAQECHDQVDRFSLLFHAAEMMACPAPTPLTGLSSVSVEEILRDNIPRWQKQAQRRHLALEMQYPAKLPAVTSDPNLLDQVLTGLVEHFSQTLPPLSTLEMRFSLAGSQLKVQLKSSEKHRSQTLAAVGKMLMWQPETGHLSLNLSVTKTLFHALGGKLTVRHDHRWGDVLTLYLPLNQEHQAY</sequence>
<keyword evidence="5" id="KW-0902">Two-component regulatory system</keyword>
<name>A0AAE4FNM1_9CYAN</name>
<evidence type="ECO:0000256" key="2">
    <source>
        <dbReference type="ARBA" id="ARBA00012438"/>
    </source>
</evidence>
<dbReference type="InterPro" id="IPR036097">
    <property type="entry name" value="HisK_dim/P_sf"/>
</dbReference>
<gene>
    <name evidence="7" type="ORF">RIF25_01205</name>
</gene>
<dbReference type="InterPro" id="IPR003661">
    <property type="entry name" value="HisK_dim/P_dom"/>
</dbReference>
<dbReference type="CDD" id="cd00082">
    <property type="entry name" value="HisKA"/>
    <property type="match status" value="1"/>
</dbReference>
<evidence type="ECO:0000256" key="5">
    <source>
        <dbReference type="ARBA" id="ARBA00023012"/>
    </source>
</evidence>
<proteinExistence type="predicted"/>
<organism evidence="7 8">
    <name type="scientific">Pseudocalidococcus azoricus BACA0444</name>
    <dbReference type="NCBI Taxonomy" id="2918990"/>
    <lineage>
        <taxon>Bacteria</taxon>
        <taxon>Bacillati</taxon>
        <taxon>Cyanobacteriota</taxon>
        <taxon>Cyanophyceae</taxon>
        <taxon>Acaryochloridales</taxon>
        <taxon>Thermosynechococcaceae</taxon>
        <taxon>Pseudocalidococcus</taxon>
        <taxon>Pseudocalidococcus azoricus</taxon>
    </lineage>
</organism>
<protein>
    <recommendedName>
        <fullName evidence="2">histidine kinase</fullName>
        <ecNumber evidence="2">2.7.13.3</ecNumber>
    </recommendedName>
</protein>
<evidence type="ECO:0000256" key="4">
    <source>
        <dbReference type="ARBA" id="ARBA00022777"/>
    </source>
</evidence>
<dbReference type="InterPro" id="IPR005467">
    <property type="entry name" value="His_kinase_dom"/>
</dbReference>
<dbReference type="EMBL" id="JAVMIP010000001">
    <property type="protein sequence ID" value="MDS3859414.1"/>
    <property type="molecule type" value="Genomic_DNA"/>
</dbReference>
<evidence type="ECO:0000256" key="1">
    <source>
        <dbReference type="ARBA" id="ARBA00000085"/>
    </source>
</evidence>
<dbReference type="AlphaFoldDB" id="A0AAE4FNM1"/>
<evidence type="ECO:0000313" key="7">
    <source>
        <dbReference type="EMBL" id="MDS3859414.1"/>
    </source>
</evidence>
<reference evidence="8" key="1">
    <citation type="submission" date="2023-07" db="EMBL/GenBank/DDBJ databases">
        <authorList>
            <person name="Luz R."/>
            <person name="Cordeiro R."/>
            <person name="Fonseca A."/>
            <person name="Goncalves V."/>
        </authorList>
    </citation>
    <scope>NUCLEOTIDE SEQUENCE [LARGE SCALE GENOMIC DNA]</scope>
    <source>
        <strain evidence="8">BACA0444</strain>
    </source>
</reference>
<dbReference type="PANTHER" id="PTHR43547">
    <property type="entry name" value="TWO-COMPONENT HISTIDINE KINASE"/>
    <property type="match status" value="1"/>
</dbReference>
<dbReference type="SMART" id="SM00388">
    <property type="entry name" value="HisKA"/>
    <property type="match status" value="1"/>
</dbReference>
<feature type="domain" description="Histidine kinase" evidence="6">
    <location>
        <begin position="260"/>
        <end position="474"/>
    </location>
</feature>
<keyword evidence="4 7" id="KW-0808">Transferase</keyword>
<dbReference type="GO" id="GO:0000155">
    <property type="term" value="F:phosphorelay sensor kinase activity"/>
    <property type="evidence" value="ECO:0007669"/>
    <property type="project" value="InterPro"/>
</dbReference>
<dbReference type="Gene3D" id="3.30.565.10">
    <property type="entry name" value="Histidine kinase-like ATPase, C-terminal domain"/>
    <property type="match status" value="1"/>
</dbReference>
<dbReference type="InterPro" id="IPR036890">
    <property type="entry name" value="HATPase_C_sf"/>
</dbReference>
<dbReference type="SUPFAM" id="SSF55874">
    <property type="entry name" value="ATPase domain of HSP90 chaperone/DNA topoisomerase II/histidine kinase"/>
    <property type="match status" value="1"/>
</dbReference>
<dbReference type="EC" id="2.7.13.3" evidence="2"/>
<keyword evidence="3" id="KW-0597">Phosphoprotein</keyword>
<comment type="caution">
    <text evidence="7">The sequence shown here is derived from an EMBL/GenBank/DDBJ whole genome shotgun (WGS) entry which is preliminary data.</text>
</comment>
<dbReference type="PROSITE" id="PS50109">
    <property type="entry name" value="HIS_KIN"/>
    <property type="match status" value="1"/>
</dbReference>
<evidence type="ECO:0000256" key="3">
    <source>
        <dbReference type="ARBA" id="ARBA00022553"/>
    </source>
</evidence>
<comment type="catalytic activity">
    <reaction evidence="1">
        <text>ATP + protein L-histidine = ADP + protein N-phospho-L-histidine.</text>
        <dbReference type="EC" id="2.7.13.3"/>
    </reaction>
</comment>